<name>A0ABV0NT89_9TELE</name>
<dbReference type="EMBL" id="JAHRIO010050551">
    <property type="protein sequence ID" value="MEQ2174652.1"/>
    <property type="molecule type" value="Genomic_DNA"/>
</dbReference>
<reference evidence="5 6" key="1">
    <citation type="submission" date="2021-06" db="EMBL/GenBank/DDBJ databases">
        <authorList>
            <person name="Palmer J.M."/>
        </authorList>
    </citation>
    <scope>NUCLEOTIDE SEQUENCE [LARGE SCALE GENOMIC DNA]</scope>
    <source>
        <strain evidence="5 6">GA_2019</strain>
        <tissue evidence="5">Muscle</tissue>
    </source>
</reference>
<sequence>MRNPCPTQSFHHQMPPPHSDTVEFYQRLSTETLFFIFYYLEGTKAQYLAAKALKKQSWRFHTKYMMWFQRHEEPKTITDEYEQVQIYPALLYFSVRPVVVEEGDKQPERRW</sequence>
<keyword evidence="6" id="KW-1185">Reference proteome</keyword>
<proteinExistence type="inferred from homology"/>
<evidence type="ECO:0000313" key="6">
    <source>
        <dbReference type="Proteomes" id="UP001476798"/>
    </source>
</evidence>
<keyword evidence="2" id="KW-0805">Transcription regulation</keyword>
<evidence type="ECO:0000256" key="2">
    <source>
        <dbReference type="ARBA" id="ARBA00023015"/>
    </source>
</evidence>
<dbReference type="Proteomes" id="UP001476798">
    <property type="component" value="Unassembled WGS sequence"/>
</dbReference>
<evidence type="ECO:0000259" key="4">
    <source>
        <dbReference type="Pfam" id="PF04153"/>
    </source>
</evidence>
<dbReference type="Pfam" id="PF04153">
    <property type="entry name" value="NOT2_3_5_C"/>
    <property type="match status" value="1"/>
</dbReference>
<dbReference type="InterPro" id="IPR040168">
    <property type="entry name" value="Not2/3/5"/>
</dbReference>
<dbReference type="Gene3D" id="2.30.30.1020">
    <property type="entry name" value="CCR4-NOT complex subunit 2/3/5, C-terminal domain"/>
    <property type="match status" value="1"/>
</dbReference>
<dbReference type="InterPro" id="IPR007282">
    <property type="entry name" value="NOT2/3/5_C"/>
</dbReference>
<organism evidence="5 6">
    <name type="scientific">Goodea atripinnis</name>
    <dbReference type="NCBI Taxonomy" id="208336"/>
    <lineage>
        <taxon>Eukaryota</taxon>
        <taxon>Metazoa</taxon>
        <taxon>Chordata</taxon>
        <taxon>Craniata</taxon>
        <taxon>Vertebrata</taxon>
        <taxon>Euteleostomi</taxon>
        <taxon>Actinopterygii</taxon>
        <taxon>Neopterygii</taxon>
        <taxon>Teleostei</taxon>
        <taxon>Neoteleostei</taxon>
        <taxon>Acanthomorphata</taxon>
        <taxon>Ovalentaria</taxon>
        <taxon>Atherinomorphae</taxon>
        <taxon>Cyprinodontiformes</taxon>
        <taxon>Goodeidae</taxon>
        <taxon>Goodea</taxon>
    </lineage>
</organism>
<feature type="domain" description="NOT2/NOT3/NOT5 C-terminal" evidence="4">
    <location>
        <begin position="6"/>
        <end position="84"/>
    </location>
</feature>
<dbReference type="PANTHER" id="PTHR23326">
    <property type="entry name" value="CCR4 NOT-RELATED"/>
    <property type="match status" value="1"/>
</dbReference>
<evidence type="ECO:0000256" key="3">
    <source>
        <dbReference type="ARBA" id="ARBA00023163"/>
    </source>
</evidence>
<protein>
    <submittedName>
        <fullName evidence="5">CCR4-NOT transcription complex, subunit 3</fullName>
    </submittedName>
</protein>
<comment type="similarity">
    <text evidence="1">Belongs to the CNOT2/3/5 family.</text>
</comment>
<evidence type="ECO:0000313" key="5">
    <source>
        <dbReference type="EMBL" id="MEQ2174652.1"/>
    </source>
</evidence>
<evidence type="ECO:0000256" key="1">
    <source>
        <dbReference type="ARBA" id="ARBA00007682"/>
    </source>
</evidence>
<comment type="caution">
    <text evidence="5">The sequence shown here is derived from an EMBL/GenBank/DDBJ whole genome shotgun (WGS) entry which is preliminary data.</text>
</comment>
<accession>A0ABV0NT89</accession>
<keyword evidence="3" id="KW-0804">Transcription</keyword>
<dbReference type="InterPro" id="IPR038635">
    <property type="entry name" value="CCR4-NOT_su2/3/5_C_sf"/>
</dbReference>
<gene>
    <name evidence="5" type="primary">CNOT3_1</name>
    <name evidence="5" type="ORF">GOODEAATRI_009995</name>
</gene>